<dbReference type="EMBL" id="SJOL01006494">
    <property type="protein sequence ID" value="TGZ65197.1"/>
    <property type="molecule type" value="Genomic_DNA"/>
</dbReference>
<sequence>MGDGGEWRRNKKRSKWTLPAGKDGSVATADSSFTGTQALSQTQLELDDIGGSAAENFALSSAVAFDTSPGTLKQINCTSSPKLLDRCFTTDIESDLEGSSWQPSDEQDDDGEWNESRSKRRPFSSRQRTSSRQPTDSRASRNNKQLKGIRYPNSLQRTVQKEDLNTGSTHAQLDDSRCTSSDDYCWICH</sequence>
<feature type="compositionally biased region" description="Low complexity" evidence="1">
    <location>
        <begin position="124"/>
        <end position="137"/>
    </location>
</feature>
<reference evidence="2 3" key="1">
    <citation type="journal article" date="2019" name="BMC Genomics">
        <title>New insights from Opisthorchis felineus genome: update on genomics of the epidemiologically important liver flukes.</title>
        <authorList>
            <person name="Ershov N.I."/>
            <person name="Mordvinov V.A."/>
            <person name="Prokhortchouk E.B."/>
            <person name="Pakharukova M.Y."/>
            <person name="Gunbin K.V."/>
            <person name="Ustyantsev K."/>
            <person name="Genaev M.A."/>
            <person name="Blinov A.G."/>
            <person name="Mazur A."/>
            <person name="Boulygina E."/>
            <person name="Tsygankova S."/>
            <person name="Khrameeva E."/>
            <person name="Chekanov N."/>
            <person name="Fan G."/>
            <person name="Xiao A."/>
            <person name="Zhang H."/>
            <person name="Xu X."/>
            <person name="Yang H."/>
            <person name="Solovyev V."/>
            <person name="Lee S.M."/>
            <person name="Liu X."/>
            <person name="Afonnikov D.A."/>
            <person name="Skryabin K.G."/>
        </authorList>
    </citation>
    <scope>NUCLEOTIDE SEQUENCE [LARGE SCALE GENOMIC DNA]</scope>
    <source>
        <strain evidence="2">AK-0245</strain>
        <tissue evidence="2">Whole organism</tissue>
    </source>
</reference>
<feature type="region of interest" description="Disordered" evidence="1">
    <location>
        <begin position="95"/>
        <end position="181"/>
    </location>
</feature>
<dbReference type="STRING" id="147828.A0A4S2LVQ2"/>
<accession>A0A4S2LVQ2</accession>
<proteinExistence type="predicted"/>
<name>A0A4S2LVQ2_OPIFE</name>
<keyword evidence="3" id="KW-1185">Reference proteome</keyword>
<evidence type="ECO:0000313" key="3">
    <source>
        <dbReference type="Proteomes" id="UP000308267"/>
    </source>
</evidence>
<organism evidence="2 3">
    <name type="scientific">Opisthorchis felineus</name>
    <dbReference type="NCBI Taxonomy" id="147828"/>
    <lineage>
        <taxon>Eukaryota</taxon>
        <taxon>Metazoa</taxon>
        <taxon>Spiralia</taxon>
        <taxon>Lophotrochozoa</taxon>
        <taxon>Platyhelminthes</taxon>
        <taxon>Trematoda</taxon>
        <taxon>Digenea</taxon>
        <taxon>Opisthorchiida</taxon>
        <taxon>Opisthorchiata</taxon>
        <taxon>Opisthorchiidae</taxon>
        <taxon>Opisthorchis</taxon>
    </lineage>
</organism>
<dbReference type="Proteomes" id="UP000308267">
    <property type="component" value="Unassembled WGS sequence"/>
</dbReference>
<evidence type="ECO:0000256" key="1">
    <source>
        <dbReference type="SAM" id="MobiDB-lite"/>
    </source>
</evidence>
<evidence type="ECO:0000313" key="2">
    <source>
        <dbReference type="EMBL" id="TGZ65197.1"/>
    </source>
</evidence>
<dbReference type="AlphaFoldDB" id="A0A4S2LVQ2"/>
<protein>
    <submittedName>
        <fullName evidence="2">Uncharacterized protein</fullName>
    </submittedName>
</protein>
<comment type="caution">
    <text evidence="2">The sequence shown here is derived from an EMBL/GenBank/DDBJ whole genome shotgun (WGS) entry which is preliminary data.</text>
</comment>
<gene>
    <name evidence="2" type="ORF">CRM22_005967</name>
</gene>
<feature type="region of interest" description="Disordered" evidence="1">
    <location>
        <begin position="1"/>
        <end position="30"/>
    </location>
</feature>